<dbReference type="CDD" id="cd00552">
    <property type="entry name" value="RaiA"/>
    <property type="match status" value="1"/>
</dbReference>
<dbReference type="Proteomes" id="UP000192491">
    <property type="component" value="Unassembled WGS sequence"/>
</dbReference>
<accession>A0A1Y1QKH9</accession>
<dbReference type="SUPFAM" id="SSF69754">
    <property type="entry name" value="Ribosome binding protein Y (YfiA homologue)"/>
    <property type="match status" value="1"/>
</dbReference>
<evidence type="ECO:0000256" key="3">
    <source>
        <dbReference type="ARBA" id="ARBA00038695"/>
    </source>
</evidence>
<protein>
    <recommendedName>
        <fullName evidence="4">Ribosome hibernation promoting factor</fullName>
    </recommendedName>
    <alternativeName>
        <fullName evidence="5">Hibernation factor HPF</fullName>
    </alternativeName>
</protein>
<dbReference type="AlphaFoldDB" id="A0A1Y1QKH9"/>
<dbReference type="PANTHER" id="PTHR33231">
    <property type="entry name" value="30S RIBOSOMAL PROTEIN"/>
    <property type="match status" value="1"/>
</dbReference>
<comment type="caution">
    <text evidence="7">The sequence shown here is derived from an EMBL/GenBank/DDBJ whole genome shotgun (WGS) entry which is preliminary data.</text>
</comment>
<reference evidence="7 8" key="1">
    <citation type="submission" date="2017-01" db="EMBL/GenBank/DDBJ databases">
        <title>Novel large sulfur bacteria in the metagenomes of groundwater-fed chemosynthetic microbial mats in the Lake Huron basin.</title>
        <authorList>
            <person name="Sharrar A.M."/>
            <person name="Flood B.E."/>
            <person name="Bailey J.V."/>
            <person name="Jones D.S."/>
            <person name="Biddanda B."/>
            <person name="Ruberg S.A."/>
            <person name="Marcus D.N."/>
            <person name="Dick G.J."/>
        </authorList>
    </citation>
    <scope>NUCLEOTIDE SEQUENCE [LARGE SCALE GENOMIC DNA]</scope>
    <source>
        <strain evidence="7">A8</strain>
    </source>
</reference>
<dbReference type="EMBL" id="MTEJ01000194">
    <property type="protein sequence ID" value="OQX07859.1"/>
    <property type="molecule type" value="Genomic_DNA"/>
</dbReference>
<evidence type="ECO:0000256" key="1">
    <source>
        <dbReference type="ARBA" id="ARBA00022845"/>
    </source>
</evidence>
<evidence type="ECO:0000313" key="7">
    <source>
        <dbReference type="EMBL" id="OQX07859.1"/>
    </source>
</evidence>
<dbReference type="InterPro" id="IPR003489">
    <property type="entry name" value="RHF/RaiA"/>
</dbReference>
<feature type="region of interest" description="Disordered" evidence="6">
    <location>
        <begin position="91"/>
        <end position="111"/>
    </location>
</feature>
<dbReference type="InterPro" id="IPR050574">
    <property type="entry name" value="HPF/YfiA_ribosome-assoc"/>
</dbReference>
<sequence length="111" mass="12714">MQLEITGHHLEVTDSMSAYIREKADRLKRHFDQVMNIHFILEVEKQQHKAEATLHVSGNHIFANAHANDMYAAIDALTDKLDRQIVKHKEKVKDHHRQEAAQLVDVAASAD</sequence>
<dbReference type="Gene3D" id="3.30.160.100">
    <property type="entry name" value="Ribosome hibernation promotion factor-like"/>
    <property type="match status" value="1"/>
</dbReference>
<evidence type="ECO:0000313" key="8">
    <source>
        <dbReference type="Proteomes" id="UP000192491"/>
    </source>
</evidence>
<keyword evidence="1" id="KW-0810">Translation regulation</keyword>
<comment type="similarity">
    <text evidence="2">Belongs to the HPF/YfiA ribosome-associated protein family. Short HPF subfamily.</text>
</comment>
<dbReference type="NCBIfam" id="TIGR00741">
    <property type="entry name" value="yfiA"/>
    <property type="match status" value="1"/>
</dbReference>
<organism evidence="7 8">
    <name type="scientific">Thiothrix lacustris</name>
    <dbReference type="NCBI Taxonomy" id="525917"/>
    <lineage>
        <taxon>Bacteria</taxon>
        <taxon>Pseudomonadati</taxon>
        <taxon>Pseudomonadota</taxon>
        <taxon>Gammaproteobacteria</taxon>
        <taxon>Thiotrichales</taxon>
        <taxon>Thiotrichaceae</taxon>
        <taxon>Thiothrix</taxon>
    </lineage>
</organism>
<dbReference type="GO" id="GO:0043024">
    <property type="term" value="F:ribosomal small subunit binding"/>
    <property type="evidence" value="ECO:0007669"/>
    <property type="project" value="TreeGrafter"/>
</dbReference>
<dbReference type="InterPro" id="IPR036567">
    <property type="entry name" value="RHF-like"/>
</dbReference>
<name>A0A1Y1QKH9_9GAMM</name>
<gene>
    <name evidence="7" type="ORF">BWK73_26975</name>
</gene>
<proteinExistence type="inferred from homology"/>
<evidence type="ECO:0000256" key="5">
    <source>
        <dbReference type="ARBA" id="ARBA00041319"/>
    </source>
</evidence>
<dbReference type="GO" id="GO:0022627">
    <property type="term" value="C:cytosolic small ribosomal subunit"/>
    <property type="evidence" value="ECO:0007669"/>
    <property type="project" value="TreeGrafter"/>
</dbReference>
<comment type="subunit">
    <text evidence="3">Associates exclusively with 100S ribosomes, which are dimers of 70S ribosomes.</text>
</comment>
<dbReference type="Pfam" id="PF02482">
    <property type="entry name" value="Ribosomal_S30AE"/>
    <property type="match status" value="1"/>
</dbReference>
<dbReference type="GO" id="GO:0045900">
    <property type="term" value="P:negative regulation of translational elongation"/>
    <property type="evidence" value="ECO:0007669"/>
    <property type="project" value="TreeGrafter"/>
</dbReference>
<dbReference type="FunFam" id="3.30.160.100:FF:000001">
    <property type="entry name" value="Ribosome hibernation promoting factor"/>
    <property type="match status" value="1"/>
</dbReference>
<evidence type="ECO:0000256" key="6">
    <source>
        <dbReference type="SAM" id="MobiDB-lite"/>
    </source>
</evidence>
<evidence type="ECO:0000256" key="2">
    <source>
        <dbReference type="ARBA" id="ARBA00038434"/>
    </source>
</evidence>
<dbReference type="PANTHER" id="PTHR33231:SF1">
    <property type="entry name" value="30S RIBOSOMAL PROTEIN"/>
    <property type="match status" value="1"/>
</dbReference>
<evidence type="ECO:0000256" key="4">
    <source>
        <dbReference type="ARBA" id="ARBA00041148"/>
    </source>
</evidence>